<dbReference type="InterPro" id="IPR027417">
    <property type="entry name" value="P-loop_NTPase"/>
</dbReference>
<dbReference type="eggNOG" id="COG0210">
    <property type="taxonomic scope" value="Bacteria"/>
</dbReference>
<dbReference type="HOGENOM" id="CLU_020071_0_0_7"/>
<evidence type="ECO:0000313" key="2">
    <source>
        <dbReference type="EMBL" id="ACM93332.1"/>
    </source>
</evidence>
<dbReference type="InterPro" id="IPR038726">
    <property type="entry name" value="PDDEXK_AddAB-type"/>
</dbReference>
<evidence type="ECO:0000313" key="3">
    <source>
        <dbReference type="Proteomes" id="UP000000448"/>
    </source>
</evidence>
<organism evidence="2 3">
    <name type="scientific">Nautilia profundicola (strain ATCC BAA-1463 / DSM 18972 / AmH)</name>
    <dbReference type="NCBI Taxonomy" id="598659"/>
    <lineage>
        <taxon>Bacteria</taxon>
        <taxon>Pseudomonadati</taxon>
        <taxon>Campylobacterota</taxon>
        <taxon>Epsilonproteobacteria</taxon>
        <taxon>Nautiliales</taxon>
        <taxon>Nautiliaceae</taxon>
        <taxon>Nautilia</taxon>
    </lineage>
</organism>
<dbReference type="AlphaFoldDB" id="B9L8A1"/>
<dbReference type="eggNOG" id="COG2887">
    <property type="taxonomic scope" value="Bacteria"/>
</dbReference>
<name>B9L8A1_NAUPA</name>
<evidence type="ECO:0000259" key="1">
    <source>
        <dbReference type="Pfam" id="PF12705"/>
    </source>
</evidence>
<keyword evidence="3" id="KW-1185">Reference proteome</keyword>
<gene>
    <name evidence="2" type="ordered locus">NAMH_0442</name>
</gene>
<sequence length="722" mass="86278">MILKVFSTKREIREFVKNHNNRFLPKLTTIGEFLDKCIIVKNSSLIDNDLKKIYLYKALEKINIEKLGLKKDFLNFFKNSEFVLSFFNEIFLEKRRIEDIELADTYLEYAEHLEVLKNLYYEYKSLLQKDGLYDKTTMDDYEINEKFFKDLSRVEIFLSGYLPKLDLEIIKNIPVEVEINFRVTPFNKTLISKMFGDFKEGEYRFDLHKNNVIEYKPLNTPKNIETEHFSSRINEASFVFASIEEMIQEGIKPENIAVILPDESFSEYLRVLDIHNNLNFAMGDSFVKSDIYILLEAIYKYLSEKDEVSFKKAKEKIKEFEKINDFNEILNFVLKNSNMKDRKLLDEEIYKISRLNELKNFSKEEILHFLLERFKNLTFDDVAGGKVTVMGVLESRGMKYEGAVIVDFNDEYVPNVSDKDYFLNSIIRKNALLPTRKDKESLQKNYYYNILLNAKKVKIAYVKNEEKEPSRFLYELGLSFGENRDEYYSEAVYKISKPNFYEYNERFEKPEILTPTKLKTLLECPMKYYFSYVLNIKNDDEKEYFGSKLHNVLQEVLKQKPRSPEDYYNRIMQKLLSNVSKKEYFEIKSNWDEKIKQFAYRDFEELSDKVYTEVSLPNKKYKNFLLQARADRIIGNKIYDYKTSSKQDYLKDLTQAEFYKYLMPDAEIYFWDINTSQLIKVDPAIKKLEEKIDSIEYITKRAEEKDKCKYCEYKFACLHFES</sequence>
<dbReference type="Pfam" id="PF12705">
    <property type="entry name" value="PDDEXK_1"/>
    <property type="match status" value="1"/>
</dbReference>
<dbReference type="STRING" id="598659.NAMH_0442"/>
<dbReference type="OrthoDB" id="9766257at2"/>
<dbReference type="InterPro" id="IPR011604">
    <property type="entry name" value="PDDEXK-like_dom_sf"/>
</dbReference>
<dbReference type="Proteomes" id="UP000000448">
    <property type="component" value="Chromosome"/>
</dbReference>
<dbReference type="EMBL" id="CP001279">
    <property type="protein sequence ID" value="ACM93332.1"/>
    <property type="molecule type" value="Genomic_DNA"/>
</dbReference>
<feature type="domain" description="PD-(D/E)XK endonuclease-like" evidence="1">
    <location>
        <begin position="513"/>
        <end position="717"/>
    </location>
</feature>
<accession>B9L8A1</accession>
<dbReference type="KEGG" id="nam:NAMH_0442"/>
<dbReference type="SUPFAM" id="SSF52540">
    <property type="entry name" value="P-loop containing nucleoside triphosphate hydrolases"/>
    <property type="match status" value="1"/>
</dbReference>
<dbReference type="RefSeq" id="WP_015902384.1">
    <property type="nucleotide sequence ID" value="NC_012115.1"/>
</dbReference>
<protein>
    <recommendedName>
        <fullName evidence="1">PD-(D/E)XK endonuclease-like domain-containing protein</fullName>
    </recommendedName>
</protein>
<reference evidence="2 3" key="1">
    <citation type="journal article" date="2009" name="PLoS Genet.">
        <title>Adaptations to submarine hydrothermal environments exemplified by the genome of Nautilia profundicola.</title>
        <authorList>
            <person name="Campbell B.J."/>
            <person name="Smith J.L."/>
            <person name="Hanson T.E."/>
            <person name="Klotz M.G."/>
            <person name="Stein L.Y."/>
            <person name="Lee C.K."/>
            <person name="Wu D."/>
            <person name="Robinson J.M."/>
            <person name="Khouri H.M."/>
            <person name="Eisen J.A."/>
            <person name="Cary S.C."/>
        </authorList>
    </citation>
    <scope>NUCLEOTIDE SEQUENCE [LARGE SCALE GENOMIC DNA]</scope>
    <source>
        <strain evidence="3">ATCC BAA-1463 / DSM 18972 / AmH</strain>
    </source>
</reference>
<dbReference type="Gene3D" id="3.90.320.10">
    <property type="match status" value="1"/>
</dbReference>
<proteinExistence type="predicted"/>